<dbReference type="Proteomes" id="UP001383192">
    <property type="component" value="Unassembled WGS sequence"/>
</dbReference>
<dbReference type="Pfam" id="PF24245">
    <property type="entry name" value="INO80F"/>
    <property type="match status" value="1"/>
</dbReference>
<comment type="caution">
    <text evidence="6">The sequence shown here is derived from an EMBL/GenBank/DDBJ whole genome shotgun (WGS) entry which is preliminary data.</text>
</comment>
<evidence type="ECO:0000256" key="4">
    <source>
        <dbReference type="SAM" id="MobiDB-lite"/>
    </source>
</evidence>
<keyword evidence="2" id="KW-0539">Nucleus</keyword>
<evidence type="ECO:0000313" key="7">
    <source>
        <dbReference type="Proteomes" id="UP001383192"/>
    </source>
</evidence>
<reference evidence="6 7" key="1">
    <citation type="submission" date="2024-01" db="EMBL/GenBank/DDBJ databases">
        <title>A draft genome for a cacao thread blight-causing isolate of Paramarasmius palmivorus.</title>
        <authorList>
            <person name="Baruah I.K."/>
            <person name="Bukari Y."/>
            <person name="Amoako-Attah I."/>
            <person name="Meinhardt L.W."/>
            <person name="Bailey B.A."/>
            <person name="Cohen S.P."/>
        </authorList>
    </citation>
    <scope>NUCLEOTIDE SEQUENCE [LARGE SCALE GENOMIC DNA]</scope>
    <source>
        <strain evidence="6 7">GH-12</strain>
    </source>
</reference>
<accession>A0AAW0E606</accession>
<dbReference type="InterPro" id="IPR056513">
    <property type="entry name" value="INO80F"/>
</dbReference>
<sequence>MSRNPSPVPQNNLPLPPVQSSRSKPKNIPMGITAGAEDVKYQAKYKELKRKVKEIESENDKLHFKVLQAKRNIQRMKVERAILYERLAAVPPSPELNEHQSLPPINPAGNPHLPDHVQPPLNDPNFIRSRVPAPPPPLPTIRQNSGNGGERERDRHLPPPMQLPPMQMAADGHAPPPSPPLPAAHSHERSRSHSSSSRSRQNYHGPGYDTPRDLPPMHHFSPPLAERERERERRRSDLHDLAAAAPVHNHQRLGPGTYINRDDEVMRDRERSRDEVNLRELERERDREEWERERAREREIDREYERERELARQQHSPVTMHRRRPPPMLDGPASASSSAVQKAREREELAAAYSLSSLDRDRDSNTPGSSGSRGDGPSPPVYANAPPGMSLHPVDYHRASTNGRDRKRNVEIDPEERDRDRGSSSRRYHHRADSMEDVRMGP</sequence>
<evidence type="ECO:0000256" key="3">
    <source>
        <dbReference type="SAM" id="Coils"/>
    </source>
</evidence>
<feature type="compositionally biased region" description="Basic and acidic residues" evidence="4">
    <location>
        <begin position="431"/>
        <end position="442"/>
    </location>
</feature>
<feature type="region of interest" description="Disordered" evidence="4">
    <location>
        <begin position="93"/>
        <end position="442"/>
    </location>
</feature>
<comment type="subcellular location">
    <subcellularLocation>
        <location evidence="1">Nucleus</location>
    </subcellularLocation>
</comment>
<feature type="compositionally biased region" description="Basic and acidic residues" evidence="4">
    <location>
        <begin position="408"/>
        <end position="423"/>
    </location>
</feature>
<dbReference type="AlphaFoldDB" id="A0AAW0E606"/>
<feature type="compositionally biased region" description="Low complexity" evidence="4">
    <location>
        <begin position="367"/>
        <end position="376"/>
    </location>
</feature>
<keyword evidence="7" id="KW-1185">Reference proteome</keyword>
<evidence type="ECO:0000256" key="1">
    <source>
        <dbReference type="ARBA" id="ARBA00004123"/>
    </source>
</evidence>
<feature type="compositionally biased region" description="Basic and acidic residues" evidence="4">
    <location>
        <begin position="260"/>
        <end position="312"/>
    </location>
</feature>
<name>A0AAW0E606_9AGAR</name>
<feature type="compositionally biased region" description="Basic and acidic residues" evidence="4">
    <location>
        <begin position="225"/>
        <end position="240"/>
    </location>
</feature>
<dbReference type="GO" id="GO:0005634">
    <property type="term" value="C:nucleus"/>
    <property type="evidence" value="ECO:0007669"/>
    <property type="project" value="UniProtKB-SubCell"/>
</dbReference>
<dbReference type="EMBL" id="JAYKXP010000003">
    <property type="protein sequence ID" value="KAK7060380.1"/>
    <property type="molecule type" value="Genomic_DNA"/>
</dbReference>
<evidence type="ECO:0000259" key="5">
    <source>
        <dbReference type="Pfam" id="PF24245"/>
    </source>
</evidence>
<keyword evidence="3" id="KW-0175">Coiled coil</keyword>
<proteinExistence type="predicted"/>
<evidence type="ECO:0000313" key="6">
    <source>
        <dbReference type="EMBL" id="KAK7060380.1"/>
    </source>
</evidence>
<feature type="region of interest" description="Disordered" evidence="4">
    <location>
        <begin position="1"/>
        <end position="35"/>
    </location>
</feature>
<evidence type="ECO:0000256" key="2">
    <source>
        <dbReference type="ARBA" id="ARBA00023242"/>
    </source>
</evidence>
<gene>
    <name evidence="6" type="ORF">VNI00_001145</name>
</gene>
<feature type="domain" description="INO80 complex subunit F" evidence="5">
    <location>
        <begin position="41"/>
        <end position="87"/>
    </location>
</feature>
<organism evidence="6 7">
    <name type="scientific">Paramarasmius palmivorus</name>
    <dbReference type="NCBI Taxonomy" id="297713"/>
    <lineage>
        <taxon>Eukaryota</taxon>
        <taxon>Fungi</taxon>
        <taxon>Dikarya</taxon>
        <taxon>Basidiomycota</taxon>
        <taxon>Agaricomycotina</taxon>
        <taxon>Agaricomycetes</taxon>
        <taxon>Agaricomycetidae</taxon>
        <taxon>Agaricales</taxon>
        <taxon>Marasmiineae</taxon>
        <taxon>Marasmiaceae</taxon>
        <taxon>Paramarasmius</taxon>
    </lineage>
</organism>
<protein>
    <recommendedName>
        <fullName evidence="5">INO80 complex subunit F domain-containing protein</fullName>
    </recommendedName>
</protein>
<feature type="coiled-coil region" evidence="3">
    <location>
        <begin position="38"/>
        <end position="65"/>
    </location>
</feature>